<dbReference type="GO" id="GO:1990234">
    <property type="term" value="C:transferase complex"/>
    <property type="evidence" value="ECO:0007669"/>
    <property type="project" value="UniProtKB-ARBA"/>
</dbReference>
<feature type="region of interest" description="Disordered" evidence="3">
    <location>
        <begin position="182"/>
        <end position="228"/>
    </location>
</feature>
<dbReference type="InterPro" id="IPR015943">
    <property type="entry name" value="WD40/YVTN_repeat-like_dom_sf"/>
</dbReference>
<feature type="compositionally biased region" description="Basic and acidic residues" evidence="3">
    <location>
        <begin position="191"/>
        <end position="209"/>
    </location>
</feature>
<dbReference type="AlphaFoldDB" id="A0A5J4YHW5"/>
<sequence>MGPSDSQSKRKCMCATVHIRSEHIRPTLRLLIDTRPARMHWSIEHAPLALVIRCNARRALNKFFSRFIGGSSRNQQVHKNALHARSMTGSAILLSTSGGLSSANSADSTLCLCVKLFFLHAVVADFRVLAGMAFVSLRPSGHAATGARTHVRAEASVRPRAPGLVLLRRYSRCRSRSAWCHASSQDSGAGPHDESDGHSDSVRDDKAGETEGLEGDAESLANSGAPKSVVPDITDTALSLLADRIQDLRELETARDRRRASNWRNGKCSYKVCAFINYDFVRKLRICGDLVAFGSCAGRVFVYNMRTQQRVAMFMANFVSSEKSKASGVAALKAIPGSQAPKESDRGRSNETTALDFWNGELIISGARNGLISALSLSTRIESQLEGHSDTITGILIAEAGRVVFSTALDGMLKVQTTKGELLRQIDVGAPVLSLCMSDDYVLVGTKLGNVLAYVVRDLLQPPRPDRSQGDAPNSACTPVLSFEAHGSGNVTAMHAHNSRLVTAAADGELRVWSLTEGGPPLQCFHDHSQAVIDIQCDEHKIVSAARDGTVRVRDFDGSLLYALTGFTKYIGSARYNDNLLVTDGTNNVITVHDFSG</sequence>
<dbReference type="InterPro" id="IPR001680">
    <property type="entry name" value="WD40_rpt"/>
</dbReference>
<evidence type="ECO:0000256" key="1">
    <source>
        <dbReference type="ARBA" id="ARBA00022574"/>
    </source>
</evidence>
<dbReference type="Pfam" id="PF00400">
    <property type="entry name" value="WD40"/>
    <property type="match status" value="2"/>
</dbReference>
<dbReference type="EMBL" id="VRMN01000016">
    <property type="protein sequence ID" value="KAA8491019.1"/>
    <property type="molecule type" value="Genomic_DNA"/>
</dbReference>
<keyword evidence="1" id="KW-0853">WD repeat</keyword>
<accession>A0A5J4YHW5</accession>
<evidence type="ECO:0000313" key="5">
    <source>
        <dbReference type="Proteomes" id="UP000324585"/>
    </source>
</evidence>
<dbReference type="Gene3D" id="2.130.10.10">
    <property type="entry name" value="YVTN repeat-like/Quinoprotein amine dehydrogenase"/>
    <property type="match status" value="2"/>
</dbReference>
<dbReference type="OrthoDB" id="3556at2759"/>
<evidence type="ECO:0000256" key="3">
    <source>
        <dbReference type="SAM" id="MobiDB-lite"/>
    </source>
</evidence>
<keyword evidence="2" id="KW-0677">Repeat</keyword>
<evidence type="ECO:0000256" key="2">
    <source>
        <dbReference type="ARBA" id="ARBA00022737"/>
    </source>
</evidence>
<dbReference type="PANTHER" id="PTHR22847">
    <property type="entry name" value="WD40 REPEAT PROTEIN"/>
    <property type="match status" value="1"/>
</dbReference>
<protein>
    <submittedName>
        <fullName evidence="4">F-box/WD repeat-containing protein pof11</fullName>
    </submittedName>
</protein>
<dbReference type="InterPro" id="IPR036322">
    <property type="entry name" value="WD40_repeat_dom_sf"/>
</dbReference>
<dbReference type="SUPFAM" id="SSF50978">
    <property type="entry name" value="WD40 repeat-like"/>
    <property type="match status" value="1"/>
</dbReference>
<keyword evidence="5" id="KW-1185">Reference proteome</keyword>
<name>A0A5J4YHW5_PORPP</name>
<dbReference type="Proteomes" id="UP000324585">
    <property type="component" value="Unassembled WGS sequence"/>
</dbReference>
<organism evidence="4 5">
    <name type="scientific">Porphyridium purpureum</name>
    <name type="common">Red alga</name>
    <name type="synonym">Porphyridium cruentum</name>
    <dbReference type="NCBI Taxonomy" id="35688"/>
    <lineage>
        <taxon>Eukaryota</taxon>
        <taxon>Rhodophyta</taxon>
        <taxon>Bangiophyceae</taxon>
        <taxon>Porphyridiales</taxon>
        <taxon>Porphyridiaceae</taxon>
        <taxon>Porphyridium</taxon>
    </lineage>
</organism>
<comment type="caution">
    <text evidence="4">The sequence shown here is derived from an EMBL/GenBank/DDBJ whole genome shotgun (WGS) entry which is preliminary data.</text>
</comment>
<reference evidence="5" key="1">
    <citation type="journal article" date="2019" name="Nat. Commun.">
        <title>Expansion of phycobilisome linker gene families in mesophilic red algae.</title>
        <authorList>
            <person name="Lee J."/>
            <person name="Kim D."/>
            <person name="Bhattacharya D."/>
            <person name="Yoon H.S."/>
        </authorList>
    </citation>
    <scope>NUCLEOTIDE SEQUENCE [LARGE SCALE GENOMIC DNA]</scope>
    <source>
        <strain evidence="5">CCMP 1328</strain>
    </source>
</reference>
<dbReference type="PANTHER" id="PTHR22847:SF637">
    <property type="entry name" value="WD REPEAT DOMAIN 5B"/>
    <property type="match status" value="1"/>
</dbReference>
<proteinExistence type="predicted"/>
<evidence type="ECO:0000313" key="4">
    <source>
        <dbReference type="EMBL" id="KAA8491019.1"/>
    </source>
</evidence>
<dbReference type="SMART" id="SM00320">
    <property type="entry name" value="WD40"/>
    <property type="match status" value="5"/>
</dbReference>
<gene>
    <name evidence="4" type="ORF">FVE85_4436</name>
</gene>